<keyword evidence="2" id="KW-1185">Reference proteome</keyword>
<dbReference type="OrthoDB" id="10680170at2759"/>
<dbReference type="AlphaFoldDB" id="A0A8S1XMB4"/>
<dbReference type="EMBL" id="CAJJDP010000127">
    <property type="protein sequence ID" value="CAD8202640.1"/>
    <property type="molecule type" value="Genomic_DNA"/>
</dbReference>
<organism evidence="1 2">
    <name type="scientific">Paramecium octaurelia</name>
    <dbReference type="NCBI Taxonomy" id="43137"/>
    <lineage>
        <taxon>Eukaryota</taxon>
        <taxon>Sar</taxon>
        <taxon>Alveolata</taxon>
        <taxon>Ciliophora</taxon>
        <taxon>Intramacronucleata</taxon>
        <taxon>Oligohymenophorea</taxon>
        <taxon>Peniculida</taxon>
        <taxon>Parameciidae</taxon>
        <taxon>Paramecium</taxon>
    </lineage>
</organism>
<name>A0A8S1XMB4_PAROT</name>
<comment type="caution">
    <text evidence="1">The sequence shown here is derived from an EMBL/GenBank/DDBJ whole genome shotgun (WGS) entry which is preliminary data.</text>
</comment>
<protein>
    <submittedName>
        <fullName evidence="1">Uncharacterized protein</fullName>
    </submittedName>
</protein>
<sequence>MKSSTIEIEKNKRLKLNISELCSGPINNMTVINNSNVTLRRPIQYKQELLNFDKQTSILCYRQYHPQTQIAKLGFTVIISENLIIKVIKDYFWQQYYLTWIQWQFYLCISQLFDDLNIELIQSSENQLEFFIIQKEVQSILQTQQESVIQQSQCFQIFFINQEVV</sequence>
<proteinExistence type="predicted"/>
<accession>A0A8S1XMB4</accession>
<gene>
    <name evidence="1" type="ORF">POCTA_138.1.T1270183</name>
</gene>
<dbReference type="Proteomes" id="UP000683925">
    <property type="component" value="Unassembled WGS sequence"/>
</dbReference>
<evidence type="ECO:0000313" key="1">
    <source>
        <dbReference type="EMBL" id="CAD8202640.1"/>
    </source>
</evidence>
<reference evidence="1" key="1">
    <citation type="submission" date="2021-01" db="EMBL/GenBank/DDBJ databases">
        <authorList>
            <consortium name="Genoscope - CEA"/>
            <person name="William W."/>
        </authorList>
    </citation>
    <scope>NUCLEOTIDE SEQUENCE</scope>
</reference>
<evidence type="ECO:0000313" key="2">
    <source>
        <dbReference type="Proteomes" id="UP000683925"/>
    </source>
</evidence>